<feature type="compositionally biased region" description="Polar residues" evidence="1">
    <location>
        <begin position="107"/>
        <end position="116"/>
    </location>
</feature>
<keyword evidence="2" id="KW-0732">Signal</keyword>
<feature type="chain" id="PRO_5013362983" description="RxLR effector protein" evidence="2">
    <location>
        <begin position="22"/>
        <end position="157"/>
    </location>
</feature>
<feature type="signal peptide" evidence="2">
    <location>
        <begin position="1"/>
        <end position="21"/>
    </location>
</feature>
<dbReference type="AlphaFoldDB" id="A0A1R2BQ51"/>
<feature type="region of interest" description="Disordered" evidence="1">
    <location>
        <begin position="97"/>
        <end position="128"/>
    </location>
</feature>
<protein>
    <recommendedName>
        <fullName evidence="5">RxLR effector protein</fullName>
    </recommendedName>
</protein>
<keyword evidence="4" id="KW-1185">Reference proteome</keyword>
<accession>A0A1R2BQ51</accession>
<evidence type="ECO:0000256" key="2">
    <source>
        <dbReference type="SAM" id="SignalP"/>
    </source>
</evidence>
<dbReference type="Proteomes" id="UP000187209">
    <property type="component" value="Unassembled WGS sequence"/>
</dbReference>
<gene>
    <name evidence="3" type="ORF">SteCoe_21260</name>
</gene>
<comment type="caution">
    <text evidence="3">The sequence shown here is derived from an EMBL/GenBank/DDBJ whole genome shotgun (WGS) entry which is preliminary data.</text>
</comment>
<proteinExistence type="predicted"/>
<name>A0A1R2BQ51_9CILI</name>
<dbReference type="EMBL" id="MPUH01000500">
    <property type="protein sequence ID" value="OMJ78857.1"/>
    <property type="molecule type" value="Genomic_DNA"/>
</dbReference>
<sequence length="157" mass="17013">MYLRSLGIFLVLLAIPSLSLKDFPKHLQLHADSDSLKIFKSTSFLQEETEIATVVTDDAADKAIVDATIAATDDTDGEKDDDEEVDDADIVTSVSTIGETAPPGMSSFLQDDTATVDTDEGAEKTEEETTVLDNVEVEVVGFNEDPDGEEQYTSNNF</sequence>
<reference evidence="3 4" key="1">
    <citation type="submission" date="2016-11" db="EMBL/GenBank/DDBJ databases">
        <title>The macronuclear genome of Stentor coeruleus: a giant cell with tiny introns.</title>
        <authorList>
            <person name="Slabodnick M."/>
            <person name="Ruby J.G."/>
            <person name="Reiff S.B."/>
            <person name="Swart E.C."/>
            <person name="Gosai S."/>
            <person name="Prabakaran S."/>
            <person name="Witkowska E."/>
            <person name="Larue G.E."/>
            <person name="Fisher S."/>
            <person name="Freeman R.M."/>
            <person name="Gunawardena J."/>
            <person name="Chu W."/>
            <person name="Stover N.A."/>
            <person name="Gregory B.D."/>
            <person name="Nowacki M."/>
            <person name="Derisi J."/>
            <person name="Roy S.W."/>
            <person name="Marshall W.F."/>
            <person name="Sood P."/>
        </authorList>
    </citation>
    <scope>NUCLEOTIDE SEQUENCE [LARGE SCALE GENOMIC DNA]</scope>
    <source>
        <strain evidence="3">WM001</strain>
    </source>
</reference>
<evidence type="ECO:0000313" key="4">
    <source>
        <dbReference type="Proteomes" id="UP000187209"/>
    </source>
</evidence>
<evidence type="ECO:0008006" key="5">
    <source>
        <dbReference type="Google" id="ProtNLM"/>
    </source>
</evidence>
<evidence type="ECO:0000313" key="3">
    <source>
        <dbReference type="EMBL" id="OMJ78857.1"/>
    </source>
</evidence>
<organism evidence="3 4">
    <name type="scientific">Stentor coeruleus</name>
    <dbReference type="NCBI Taxonomy" id="5963"/>
    <lineage>
        <taxon>Eukaryota</taxon>
        <taxon>Sar</taxon>
        <taxon>Alveolata</taxon>
        <taxon>Ciliophora</taxon>
        <taxon>Postciliodesmatophora</taxon>
        <taxon>Heterotrichea</taxon>
        <taxon>Heterotrichida</taxon>
        <taxon>Stentoridae</taxon>
        <taxon>Stentor</taxon>
    </lineage>
</organism>
<feature type="compositionally biased region" description="Acidic residues" evidence="1">
    <location>
        <begin position="117"/>
        <end position="128"/>
    </location>
</feature>
<evidence type="ECO:0000256" key="1">
    <source>
        <dbReference type="SAM" id="MobiDB-lite"/>
    </source>
</evidence>